<reference evidence="1 2" key="1">
    <citation type="submission" date="2019-09" db="EMBL/GenBank/DDBJ databases">
        <authorList>
            <person name="Chandra G."/>
            <person name="Truman W A."/>
        </authorList>
    </citation>
    <scope>NUCLEOTIDE SEQUENCE [LARGE SCALE GENOMIC DNA]</scope>
    <source>
        <strain evidence="1">PS631</strain>
    </source>
</reference>
<dbReference type="AlphaFoldDB" id="A0A5E6TD11"/>
<gene>
    <name evidence="1" type="ORF">PS631_02839</name>
</gene>
<evidence type="ECO:0000313" key="1">
    <source>
        <dbReference type="EMBL" id="VVM90910.1"/>
    </source>
</evidence>
<sequence>MWPKGCPYRQSLQRWLTPHGLEVNITSIASYGISGFSGFSFADLAPVQNYFICNKHLAATLPKTALRRCMALNIT</sequence>
<organism evidence="1 2">
    <name type="scientific">Pseudomonas fluorescens</name>
    <dbReference type="NCBI Taxonomy" id="294"/>
    <lineage>
        <taxon>Bacteria</taxon>
        <taxon>Pseudomonadati</taxon>
        <taxon>Pseudomonadota</taxon>
        <taxon>Gammaproteobacteria</taxon>
        <taxon>Pseudomonadales</taxon>
        <taxon>Pseudomonadaceae</taxon>
        <taxon>Pseudomonas</taxon>
    </lineage>
</organism>
<name>A0A5E6TD11_PSEFL</name>
<accession>A0A5E6TD11</accession>
<evidence type="ECO:0000313" key="2">
    <source>
        <dbReference type="Proteomes" id="UP000399692"/>
    </source>
</evidence>
<dbReference type="Proteomes" id="UP000399692">
    <property type="component" value="Unassembled WGS sequence"/>
</dbReference>
<protein>
    <submittedName>
        <fullName evidence="1">Uncharacterized protein</fullName>
    </submittedName>
</protein>
<proteinExistence type="predicted"/>
<dbReference type="EMBL" id="CABVHF010000008">
    <property type="protein sequence ID" value="VVM90910.1"/>
    <property type="molecule type" value="Genomic_DNA"/>
</dbReference>